<gene>
    <name evidence="1" type="ORF">ACOLOM_LOCUS9790</name>
</gene>
<sequence length="131" mass="14827">MANRADKGIKAQGYPQSYRPWPANGNAIFSATFLRPNQEDTTHIEEYRRQEQAVANVRHTEFMIARLTQHQTLPAGRKRSQSPLFDPIRVLASLRDADGSFKTLVVDALAIQSEQEATDYMRVGSYCEAIQ</sequence>
<accession>A0ACA9P4B4</accession>
<reference evidence="1" key="1">
    <citation type="submission" date="2021-06" db="EMBL/GenBank/DDBJ databases">
        <authorList>
            <person name="Kallberg Y."/>
            <person name="Tangrot J."/>
            <person name="Rosling A."/>
        </authorList>
    </citation>
    <scope>NUCLEOTIDE SEQUENCE</scope>
    <source>
        <strain evidence="1">CL356</strain>
    </source>
</reference>
<dbReference type="Proteomes" id="UP000789525">
    <property type="component" value="Unassembled WGS sequence"/>
</dbReference>
<evidence type="ECO:0000313" key="2">
    <source>
        <dbReference type="Proteomes" id="UP000789525"/>
    </source>
</evidence>
<organism evidence="1 2">
    <name type="scientific">Acaulospora colombiana</name>
    <dbReference type="NCBI Taxonomy" id="27376"/>
    <lineage>
        <taxon>Eukaryota</taxon>
        <taxon>Fungi</taxon>
        <taxon>Fungi incertae sedis</taxon>
        <taxon>Mucoromycota</taxon>
        <taxon>Glomeromycotina</taxon>
        <taxon>Glomeromycetes</taxon>
        <taxon>Diversisporales</taxon>
        <taxon>Acaulosporaceae</taxon>
        <taxon>Acaulospora</taxon>
    </lineage>
</organism>
<evidence type="ECO:0000313" key="1">
    <source>
        <dbReference type="EMBL" id="CAG8690231.1"/>
    </source>
</evidence>
<name>A0ACA9P4B4_9GLOM</name>
<proteinExistence type="predicted"/>
<keyword evidence="2" id="KW-1185">Reference proteome</keyword>
<comment type="caution">
    <text evidence="1">The sequence shown here is derived from an EMBL/GenBank/DDBJ whole genome shotgun (WGS) entry which is preliminary data.</text>
</comment>
<dbReference type="EMBL" id="CAJVPT010029319">
    <property type="protein sequence ID" value="CAG8690231.1"/>
    <property type="molecule type" value="Genomic_DNA"/>
</dbReference>
<feature type="non-terminal residue" evidence="1">
    <location>
        <position position="131"/>
    </location>
</feature>
<protein>
    <submittedName>
        <fullName evidence="1">14198_t:CDS:1</fullName>
    </submittedName>
</protein>